<keyword evidence="4" id="KW-1185">Reference proteome</keyword>
<evidence type="ECO:0000313" key="4">
    <source>
        <dbReference type="Proteomes" id="UP000044602"/>
    </source>
</evidence>
<evidence type="ECO:0000256" key="2">
    <source>
        <dbReference type="SAM" id="Phobius"/>
    </source>
</evidence>
<keyword evidence="2" id="KW-0812">Transmembrane</keyword>
<feature type="transmembrane region" description="Helical" evidence="2">
    <location>
        <begin position="125"/>
        <end position="149"/>
    </location>
</feature>
<evidence type="ECO:0000313" key="3">
    <source>
        <dbReference type="EMBL" id="CRK19585.1"/>
    </source>
</evidence>
<name>A0A0G4LCZ4_VERLO</name>
<feature type="compositionally biased region" description="Polar residues" evidence="1">
    <location>
        <begin position="303"/>
        <end position="314"/>
    </location>
</feature>
<organism evidence="3 4">
    <name type="scientific">Verticillium longisporum</name>
    <name type="common">Verticillium dahliae var. longisporum</name>
    <dbReference type="NCBI Taxonomy" id="100787"/>
    <lineage>
        <taxon>Eukaryota</taxon>
        <taxon>Fungi</taxon>
        <taxon>Dikarya</taxon>
        <taxon>Ascomycota</taxon>
        <taxon>Pezizomycotina</taxon>
        <taxon>Sordariomycetes</taxon>
        <taxon>Hypocreomycetidae</taxon>
        <taxon>Glomerellales</taxon>
        <taxon>Plectosphaerellaceae</taxon>
        <taxon>Verticillium</taxon>
    </lineage>
</organism>
<evidence type="ECO:0000256" key="1">
    <source>
        <dbReference type="SAM" id="MobiDB-lite"/>
    </source>
</evidence>
<feature type="transmembrane region" description="Helical" evidence="2">
    <location>
        <begin position="87"/>
        <end position="105"/>
    </location>
</feature>
<sequence>VLRSPSATMTRTRKQVDSMSDSLESLETKSSMSGDANSLISRPKPFSIILLLTLLFLLMASIGGLSTSAVDFQTQGPPRRSCITQSFVMFSSLLSPIYVFLHLFVSFRNYEVSRRQPLQSPFVSWTIIVARLSLLLWVVSVILTAVTVARLDSNSVITRSNLAISIFGVISVTVLILTIEIATHPFELPFTPRATTVSCLVSSFEDDLKRGAGLHYRTMTMDSASSMASSRSSGSRKQYMMPPPGCNRCTTILEEEEAPMDQEPLLQRSDSPPVLPEPCHTPPGTAWASDWETLAVDAGVSRNNSVSDYSTSAASDDMEVPASLAIRRPPPAIIVTQG</sequence>
<feature type="transmembrane region" description="Helical" evidence="2">
    <location>
        <begin position="161"/>
        <end position="179"/>
    </location>
</feature>
<feature type="region of interest" description="Disordered" evidence="1">
    <location>
        <begin position="303"/>
        <end position="324"/>
    </location>
</feature>
<dbReference type="Proteomes" id="UP000044602">
    <property type="component" value="Unassembled WGS sequence"/>
</dbReference>
<feature type="compositionally biased region" description="Polar residues" evidence="1">
    <location>
        <begin position="1"/>
        <end position="10"/>
    </location>
</feature>
<reference evidence="3 4" key="1">
    <citation type="submission" date="2015-05" db="EMBL/GenBank/DDBJ databases">
        <authorList>
            <person name="Wang D.B."/>
            <person name="Wang M."/>
        </authorList>
    </citation>
    <scope>NUCLEOTIDE SEQUENCE [LARGE SCALE GENOMIC DNA]</scope>
    <source>
        <strain evidence="3">VL1</strain>
    </source>
</reference>
<proteinExistence type="predicted"/>
<keyword evidence="2" id="KW-0472">Membrane</keyword>
<dbReference type="EMBL" id="CVQH01010890">
    <property type="protein sequence ID" value="CRK19585.1"/>
    <property type="molecule type" value="Genomic_DNA"/>
</dbReference>
<protein>
    <submittedName>
        <fullName evidence="3">Uncharacterized protein</fullName>
    </submittedName>
</protein>
<feature type="region of interest" description="Disordered" evidence="1">
    <location>
        <begin position="1"/>
        <end position="21"/>
    </location>
</feature>
<feature type="non-terminal residue" evidence="3">
    <location>
        <position position="1"/>
    </location>
</feature>
<dbReference type="AlphaFoldDB" id="A0A0G4LCZ4"/>
<accession>A0A0G4LCZ4</accession>
<feature type="transmembrane region" description="Helical" evidence="2">
    <location>
        <begin position="46"/>
        <end position="66"/>
    </location>
</feature>
<gene>
    <name evidence="3" type="ORF">BN1708_012690</name>
</gene>
<keyword evidence="2" id="KW-1133">Transmembrane helix</keyword>
<dbReference type="STRING" id="100787.A0A0G4LCZ4"/>